<dbReference type="AlphaFoldDB" id="A0A5C3MA35"/>
<gene>
    <name evidence="1" type="ORF">BDQ12DRAFT_679270</name>
</gene>
<reference evidence="1 2" key="1">
    <citation type="journal article" date="2019" name="Nat. Ecol. Evol.">
        <title>Megaphylogeny resolves global patterns of mushroom evolution.</title>
        <authorList>
            <person name="Varga T."/>
            <person name="Krizsan K."/>
            <person name="Foldi C."/>
            <person name="Dima B."/>
            <person name="Sanchez-Garcia M."/>
            <person name="Sanchez-Ramirez S."/>
            <person name="Szollosi G.J."/>
            <person name="Szarkandi J.G."/>
            <person name="Papp V."/>
            <person name="Albert L."/>
            <person name="Andreopoulos W."/>
            <person name="Angelini C."/>
            <person name="Antonin V."/>
            <person name="Barry K.W."/>
            <person name="Bougher N.L."/>
            <person name="Buchanan P."/>
            <person name="Buyck B."/>
            <person name="Bense V."/>
            <person name="Catcheside P."/>
            <person name="Chovatia M."/>
            <person name="Cooper J."/>
            <person name="Damon W."/>
            <person name="Desjardin D."/>
            <person name="Finy P."/>
            <person name="Geml J."/>
            <person name="Haridas S."/>
            <person name="Hughes K."/>
            <person name="Justo A."/>
            <person name="Karasinski D."/>
            <person name="Kautmanova I."/>
            <person name="Kiss B."/>
            <person name="Kocsube S."/>
            <person name="Kotiranta H."/>
            <person name="LaButti K.M."/>
            <person name="Lechner B.E."/>
            <person name="Liimatainen K."/>
            <person name="Lipzen A."/>
            <person name="Lukacs Z."/>
            <person name="Mihaltcheva S."/>
            <person name="Morgado L.N."/>
            <person name="Niskanen T."/>
            <person name="Noordeloos M.E."/>
            <person name="Ohm R.A."/>
            <person name="Ortiz-Santana B."/>
            <person name="Ovrebo C."/>
            <person name="Racz N."/>
            <person name="Riley R."/>
            <person name="Savchenko A."/>
            <person name="Shiryaev A."/>
            <person name="Soop K."/>
            <person name="Spirin V."/>
            <person name="Szebenyi C."/>
            <person name="Tomsovsky M."/>
            <person name="Tulloss R.E."/>
            <person name="Uehling J."/>
            <person name="Grigoriev I.V."/>
            <person name="Vagvolgyi C."/>
            <person name="Papp T."/>
            <person name="Martin F.M."/>
            <person name="Miettinen O."/>
            <person name="Hibbett D.S."/>
            <person name="Nagy L.G."/>
        </authorList>
    </citation>
    <scope>NUCLEOTIDE SEQUENCE [LARGE SCALE GENOMIC DNA]</scope>
    <source>
        <strain evidence="1 2">CBS 166.37</strain>
    </source>
</reference>
<evidence type="ECO:0000313" key="1">
    <source>
        <dbReference type="EMBL" id="TFK41326.1"/>
    </source>
</evidence>
<name>A0A5C3MA35_9AGAR</name>
<evidence type="ECO:0000313" key="2">
    <source>
        <dbReference type="Proteomes" id="UP000308652"/>
    </source>
</evidence>
<protein>
    <submittedName>
        <fullName evidence="1">Uncharacterized protein</fullName>
    </submittedName>
</protein>
<proteinExistence type="predicted"/>
<dbReference type="Proteomes" id="UP000308652">
    <property type="component" value="Unassembled WGS sequence"/>
</dbReference>
<sequence>MAFRILQNTEISVLYHGCVSSCFNVLLPFHFLSAFDISACHLRRDLAHAQGFLSRFI</sequence>
<keyword evidence="2" id="KW-1185">Reference proteome</keyword>
<accession>A0A5C3MA35</accession>
<organism evidence="1 2">
    <name type="scientific">Crucibulum laeve</name>
    <dbReference type="NCBI Taxonomy" id="68775"/>
    <lineage>
        <taxon>Eukaryota</taxon>
        <taxon>Fungi</taxon>
        <taxon>Dikarya</taxon>
        <taxon>Basidiomycota</taxon>
        <taxon>Agaricomycotina</taxon>
        <taxon>Agaricomycetes</taxon>
        <taxon>Agaricomycetidae</taxon>
        <taxon>Agaricales</taxon>
        <taxon>Agaricineae</taxon>
        <taxon>Nidulariaceae</taxon>
        <taxon>Crucibulum</taxon>
    </lineage>
</organism>
<dbReference type="EMBL" id="ML213595">
    <property type="protein sequence ID" value="TFK41326.1"/>
    <property type="molecule type" value="Genomic_DNA"/>
</dbReference>